<evidence type="ECO:0000256" key="1">
    <source>
        <dbReference type="SAM" id="MobiDB-lite"/>
    </source>
</evidence>
<evidence type="ECO:0000313" key="2">
    <source>
        <dbReference type="EMBL" id="CAH9094526.1"/>
    </source>
</evidence>
<comment type="caution">
    <text evidence="2">The sequence shown here is derived from an EMBL/GenBank/DDBJ whole genome shotgun (WGS) entry which is preliminary data.</text>
</comment>
<gene>
    <name evidence="2" type="ORF">CEURO_LOCUS12782</name>
</gene>
<keyword evidence="3" id="KW-1185">Reference proteome</keyword>
<dbReference type="AlphaFoldDB" id="A0A9P1EBQ6"/>
<dbReference type="EMBL" id="CAMAPE010000031">
    <property type="protein sequence ID" value="CAH9094526.1"/>
    <property type="molecule type" value="Genomic_DNA"/>
</dbReference>
<feature type="compositionally biased region" description="Polar residues" evidence="1">
    <location>
        <begin position="84"/>
        <end position="99"/>
    </location>
</feature>
<evidence type="ECO:0000313" key="3">
    <source>
        <dbReference type="Proteomes" id="UP001152484"/>
    </source>
</evidence>
<dbReference type="Proteomes" id="UP001152484">
    <property type="component" value="Unassembled WGS sequence"/>
</dbReference>
<reference evidence="2" key="1">
    <citation type="submission" date="2022-07" db="EMBL/GenBank/DDBJ databases">
        <authorList>
            <person name="Macas J."/>
            <person name="Novak P."/>
            <person name="Neumann P."/>
        </authorList>
    </citation>
    <scope>NUCLEOTIDE SEQUENCE</scope>
</reference>
<feature type="region of interest" description="Disordered" evidence="1">
    <location>
        <begin position="78"/>
        <end position="99"/>
    </location>
</feature>
<protein>
    <submittedName>
        <fullName evidence="2">Uncharacterized protein</fullName>
    </submittedName>
</protein>
<name>A0A9P1EBQ6_CUSEU</name>
<organism evidence="2 3">
    <name type="scientific">Cuscuta europaea</name>
    <name type="common">European dodder</name>
    <dbReference type="NCBI Taxonomy" id="41803"/>
    <lineage>
        <taxon>Eukaryota</taxon>
        <taxon>Viridiplantae</taxon>
        <taxon>Streptophyta</taxon>
        <taxon>Embryophyta</taxon>
        <taxon>Tracheophyta</taxon>
        <taxon>Spermatophyta</taxon>
        <taxon>Magnoliopsida</taxon>
        <taxon>eudicotyledons</taxon>
        <taxon>Gunneridae</taxon>
        <taxon>Pentapetalae</taxon>
        <taxon>asterids</taxon>
        <taxon>lamiids</taxon>
        <taxon>Solanales</taxon>
        <taxon>Convolvulaceae</taxon>
        <taxon>Cuscuteae</taxon>
        <taxon>Cuscuta</taxon>
        <taxon>Cuscuta subgen. Cuscuta</taxon>
    </lineage>
</organism>
<proteinExistence type="predicted"/>
<sequence>MVSRHPMFSDVVWEIETLHAIPRFHIRNIQSLLHLIKQTIHQSRKKLFITYIRLNIAKEEFRRDNNIEDIFIKHPDGVYGPGTSGQQTLTSPTQAHQVR</sequence>
<accession>A0A9P1EBQ6</accession>